<keyword evidence="4" id="KW-1185">Reference proteome</keyword>
<dbReference type="InterPro" id="IPR000781">
    <property type="entry name" value="ERH"/>
</dbReference>
<evidence type="ECO:0000313" key="4">
    <source>
        <dbReference type="Proteomes" id="UP000319731"/>
    </source>
</evidence>
<dbReference type="GeneID" id="42005071"/>
<dbReference type="RefSeq" id="XP_031024291.1">
    <property type="nucleotide sequence ID" value="XM_031169774.1"/>
</dbReference>
<comment type="caution">
    <text evidence="3">The sequence shown here is derived from an EMBL/GenBank/DDBJ whole genome shotgun (WGS) entry which is preliminary data.</text>
</comment>
<evidence type="ECO:0000256" key="2">
    <source>
        <dbReference type="SAM" id="MobiDB-lite"/>
    </source>
</evidence>
<dbReference type="InterPro" id="IPR035912">
    <property type="entry name" value="EHR_sf"/>
</dbReference>
<organism evidence="3 4">
    <name type="scientific">Synchytrium microbalum</name>
    <dbReference type="NCBI Taxonomy" id="1806994"/>
    <lineage>
        <taxon>Eukaryota</taxon>
        <taxon>Fungi</taxon>
        <taxon>Fungi incertae sedis</taxon>
        <taxon>Chytridiomycota</taxon>
        <taxon>Chytridiomycota incertae sedis</taxon>
        <taxon>Chytridiomycetes</taxon>
        <taxon>Synchytriales</taxon>
        <taxon>Synchytriaceae</taxon>
        <taxon>Synchytrium</taxon>
    </lineage>
</organism>
<gene>
    <name evidence="3" type="ORF">SmJEL517_g03846</name>
</gene>
<feature type="region of interest" description="Disordered" evidence="2">
    <location>
        <begin position="103"/>
        <end position="127"/>
    </location>
</feature>
<accession>A0A507C2H8</accession>
<dbReference type="SUPFAM" id="SSF143875">
    <property type="entry name" value="ERH-like"/>
    <property type="match status" value="1"/>
</dbReference>
<dbReference type="EMBL" id="QEAO01000022">
    <property type="protein sequence ID" value="TPX33249.1"/>
    <property type="molecule type" value="Genomic_DNA"/>
</dbReference>
<dbReference type="Gene3D" id="3.30.2260.10">
    <property type="entry name" value="Enhancer of rudimentary"/>
    <property type="match status" value="1"/>
</dbReference>
<dbReference type="Pfam" id="PF01133">
    <property type="entry name" value="ER"/>
    <property type="match status" value="1"/>
</dbReference>
<feature type="compositionally biased region" description="Low complexity" evidence="2">
    <location>
        <begin position="103"/>
        <end position="121"/>
    </location>
</feature>
<evidence type="ECO:0000313" key="3">
    <source>
        <dbReference type="EMBL" id="TPX33249.1"/>
    </source>
</evidence>
<dbReference type="Proteomes" id="UP000319731">
    <property type="component" value="Unassembled WGS sequence"/>
</dbReference>
<dbReference type="OrthoDB" id="7887808at2759"/>
<proteinExistence type="inferred from homology"/>
<reference evidence="3 4" key="1">
    <citation type="journal article" date="2019" name="Sci. Rep.">
        <title>Comparative genomics of chytrid fungi reveal insights into the obligate biotrophic and pathogenic lifestyle of Synchytrium endobioticum.</title>
        <authorList>
            <person name="van de Vossenberg B.T.L.H."/>
            <person name="Warris S."/>
            <person name="Nguyen H.D.T."/>
            <person name="van Gent-Pelzer M.P.E."/>
            <person name="Joly D.L."/>
            <person name="van de Geest H.C."/>
            <person name="Bonants P.J.M."/>
            <person name="Smith D.S."/>
            <person name="Levesque C.A."/>
            <person name="van der Lee T.A.J."/>
        </authorList>
    </citation>
    <scope>NUCLEOTIDE SEQUENCE [LARGE SCALE GENOMIC DNA]</scope>
    <source>
        <strain evidence="3 4">JEL517</strain>
    </source>
</reference>
<dbReference type="STRING" id="1806994.A0A507C2H8"/>
<name>A0A507C2H8_9FUNG</name>
<dbReference type="AlphaFoldDB" id="A0A507C2H8"/>
<protein>
    <recommendedName>
        <fullName evidence="5">Enhancer of rudimentary homolog</fullName>
    </recommendedName>
</protein>
<evidence type="ECO:0008006" key="5">
    <source>
        <dbReference type="Google" id="ProtNLM"/>
    </source>
</evidence>
<dbReference type="PANTHER" id="PTHR12373">
    <property type="entry name" value="ENHANCER OF RUDIMENTARY ERH"/>
    <property type="match status" value="1"/>
</dbReference>
<dbReference type="PANTHER" id="PTHR12373:SF0">
    <property type="entry name" value="ENHANCER OF RUDIMENTARY HOMOLOG"/>
    <property type="match status" value="1"/>
</dbReference>
<sequence length="127" mass="14945">MHTILLVQKGNKNTRTYFDFETVPDMIEGIRTSYEEELSTLYPNQRQISYQLQDLMNFIDQFSEIAALVLDQNTQAYIPRSRDWIKGKAQTIFVKAAAPAPQVQYQQTQQQQHQQQHQQSQRGGRRR</sequence>
<evidence type="ECO:0000256" key="1">
    <source>
        <dbReference type="ARBA" id="ARBA00007491"/>
    </source>
</evidence>
<comment type="similarity">
    <text evidence="1">Belongs to the E(R) family.</text>
</comment>